<protein>
    <recommendedName>
        <fullName evidence="3">F-box domain-containing protein</fullName>
    </recommendedName>
</protein>
<reference evidence="1" key="1">
    <citation type="submission" date="2022-11" db="EMBL/GenBank/DDBJ databases">
        <title>Genome Sequence of Cubamyces cubensis.</title>
        <authorList>
            <person name="Buettner E."/>
        </authorList>
    </citation>
    <scope>NUCLEOTIDE SEQUENCE</scope>
    <source>
        <strain evidence="1">MPL-01</strain>
    </source>
</reference>
<evidence type="ECO:0008006" key="3">
    <source>
        <dbReference type="Google" id="ProtNLM"/>
    </source>
</evidence>
<gene>
    <name evidence="1" type="ORF">ONZ51_g11259</name>
</gene>
<evidence type="ECO:0000313" key="2">
    <source>
        <dbReference type="Proteomes" id="UP001215151"/>
    </source>
</evidence>
<keyword evidence="2" id="KW-1185">Reference proteome</keyword>
<name>A0AAD7TKK2_9APHY</name>
<organism evidence="1 2">
    <name type="scientific">Trametes cubensis</name>
    <dbReference type="NCBI Taxonomy" id="1111947"/>
    <lineage>
        <taxon>Eukaryota</taxon>
        <taxon>Fungi</taxon>
        <taxon>Dikarya</taxon>
        <taxon>Basidiomycota</taxon>
        <taxon>Agaricomycotina</taxon>
        <taxon>Agaricomycetes</taxon>
        <taxon>Polyporales</taxon>
        <taxon>Polyporaceae</taxon>
        <taxon>Trametes</taxon>
    </lineage>
</organism>
<dbReference type="InterPro" id="IPR036047">
    <property type="entry name" value="F-box-like_dom_sf"/>
</dbReference>
<dbReference type="EMBL" id="JAPEVG010000516">
    <property type="protein sequence ID" value="KAJ8461883.1"/>
    <property type="molecule type" value="Genomic_DNA"/>
</dbReference>
<dbReference type="SUPFAM" id="SSF81383">
    <property type="entry name" value="F-box domain"/>
    <property type="match status" value="1"/>
</dbReference>
<dbReference type="AlphaFoldDB" id="A0AAD7TKK2"/>
<sequence length="425" mass="48510">MPTLHTAQAIAYALPRLFFSHRASTPHSRDMPAALPQDVFERVIDLITDRETLCSCALTCRQWLPASRYNLFYRTSIAGRTAFDALVSIRSAPHIASALENIHSLQLWEDKERPWLHLFPLIFSPRYLRRTFFLTLGEYIWDTYPLPRSFFLVCTQFDSVTTLKLSDGNFYSFSEFRKVVCAFKRLSRLFVDNVGWRISSRCTQYSSSSPLPHLQLLWFNPARKGAAEPLIEWLLRTPSMGTLSDVQIREEDGNDLPAIQSLANRLGSNLVHFQLSLRFWTRGASFITHTYAGHSTGDLADNRVGLSNNPSLRTLHIRDIDAESGQYLPYLLGQLSPSNLMHLTLYLRIPGLAELETLKALWAEVAGILSRDDFLPLQMVTIWLLKVPPSSVTTIPNLVDEIRNWMPVLDARSVLRVTPWMFLAN</sequence>
<proteinExistence type="predicted"/>
<accession>A0AAD7TKK2</accession>
<comment type="caution">
    <text evidence="1">The sequence shown here is derived from an EMBL/GenBank/DDBJ whole genome shotgun (WGS) entry which is preliminary data.</text>
</comment>
<dbReference type="Proteomes" id="UP001215151">
    <property type="component" value="Unassembled WGS sequence"/>
</dbReference>
<evidence type="ECO:0000313" key="1">
    <source>
        <dbReference type="EMBL" id="KAJ8461883.1"/>
    </source>
</evidence>